<reference evidence="2 3" key="1">
    <citation type="submission" date="2019-02" db="EMBL/GenBank/DDBJ databases">
        <title>Genome sequences of Aliivibrio finisterrensis strains from farmed Atlantic salmon.</title>
        <authorList>
            <person name="Bowman J.P."/>
        </authorList>
    </citation>
    <scope>NUCLEOTIDE SEQUENCE [LARGE SCALE GENOMIC DNA]</scope>
    <source>
        <strain evidence="2 3">A32</strain>
    </source>
</reference>
<keyword evidence="1" id="KW-0472">Membrane</keyword>
<sequence>MQFRLVSAFAIFIGSYLPLALILAIQDIPFSWWGQSFCSLENITTDCKFNPFNNALLSVTFITITLLSVWLSNASLDKISYPFTVTVKSSKGIPNDIINYVFPYVVSFMGISYDSPEKLLGFSVFLIWMFAITYKSGQIIMNPLLLMFGWKLYEASIDFNGQPRDIRILMKGDLSPGSYNVQKIQEFYIGQVHDDS</sequence>
<feature type="transmembrane region" description="Helical" evidence="1">
    <location>
        <begin position="55"/>
        <end position="76"/>
    </location>
</feature>
<organism evidence="2 3">
    <name type="scientific">Aliivibrio finisterrensis</name>
    <dbReference type="NCBI Taxonomy" id="511998"/>
    <lineage>
        <taxon>Bacteria</taxon>
        <taxon>Pseudomonadati</taxon>
        <taxon>Pseudomonadota</taxon>
        <taxon>Gammaproteobacteria</taxon>
        <taxon>Vibrionales</taxon>
        <taxon>Vibrionaceae</taxon>
        <taxon>Aliivibrio</taxon>
    </lineage>
</organism>
<feature type="transmembrane region" description="Helical" evidence="1">
    <location>
        <begin position="119"/>
        <end position="137"/>
    </location>
</feature>
<evidence type="ECO:0000313" key="2">
    <source>
        <dbReference type="EMBL" id="RYU42129.1"/>
    </source>
</evidence>
<dbReference type="RefSeq" id="WP_130088317.1">
    <property type="nucleotide sequence ID" value="NZ_SEZJ01000026.1"/>
</dbReference>
<dbReference type="EMBL" id="SEZJ01000026">
    <property type="protein sequence ID" value="RYU42129.1"/>
    <property type="molecule type" value="Genomic_DNA"/>
</dbReference>
<feature type="transmembrane region" description="Helical" evidence="1">
    <location>
        <begin position="97"/>
        <end position="113"/>
    </location>
</feature>
<dbReference type="AlphaFoldDB" id="A0A4Q5KCP6"/>
<dbReference type="Proteomes" id="UP000293465">
    <property type="component" value="Unassembled WGS sequence"/>
</dbReference>
<protein>
    <submittedName>
        <fullName evidence="2">Uncharacterized protein</fullName>
    </submittedName>
</protein>
<accession>A0A4Q5KCP6</accession>
<feature type="transmembrane region" description="Helical" evidence="1">
    <location>
        <begin position="5"/>
        <end position="25"/>
    </location>
</feature>
<keyword evidence="1" id="KW-1133">Transmembrane helix</keyword>
<name>A0A4Q5KCP6_9GAMM</name>
<proteinExistence type="predicted"/>
<evidence type="ECO:0000313" key="3">
    <source>
        <dbReference type="Proteomes" id="UP000293465"/>
    </source>
</evidence>
<comment type="caution">
    <text evidence="2">The sequence shown here is derived from an EMBL/GenBank/DDBJ whole genome shotgun (WGS) entry which is preliminary data.</text>
</comment>
<keyword evidence="1" id="KW-0812">Transmembrane</keyword>
<evidence type="ECO:0000256" key="1">
    <source>
        <dbReference type="SAM" id="Phobius"/>
    </source>
</evidence>
<gene>
    <name evidence="2" type="ORF">ERW49_18330</name>
</gene>
<dbReference type="GeneID" id="56277024"/>
<dbReference type="OrthoDB" id="7594599at2"/>